<evidence type="ECO:0000313" key="4">
    <source>
        <dbReference type="Proteomes" id="UP001215549"/>
    </source>
</evidence>
<protein>
    <submittedName>
        <fullName evidence="2">DUF2806 domain-containing protein</fullName>
    </submittedName>
</protein>
<gene>
    <name evidence="2" type="ORF">JHX88_08515</name>
    <name evidence="1" type="ORF">SAMN05421772_1196</name>
</gene>
<dbReference type="AlphaFoldDB" id="A0AA45W7L6"/>
<organism evidence="1 3">
    <name type="scientific">Paracoccus saliphilus</name>
    <dbReference type="NCBI Taxonomy" id="405559"/>
    <lineage>
        <taxon>Bacteria</taxon>
        <taxon>Pseudomonadati</taxon>
        <taxon>Pseudomonadota</taxon>
        <taxon>Alphaproteobacteria</taxon>
        <taxon>Rhodobacterales</taxon>
        <taxon>Paracoccaceae</taxon>
        <taxon>Paracoccus</taxon>
    </lineage>
</organism>
<dbReference type="Pfam" id="PF10987">
    <property type="entry name" value="DUF2806"/>
    <property type="match status" value="1"/>
</dbReference>
<sequence>MSDESENWLSNIASGGLPQIIAGPAGKAISRLIGAAVDIPAAWLEVKAQAIHDEANAKRNVNNAIVDSVAQVSASDEQIIERAKNSLINKSYRTQVNKEAVARIAVGELIETPPPPESEGPSDDFMNKFERYAEDASSDDLRTLFGKILAGEVRKPGSISPFTMHFTAMLDKHTADLINRYLPYCDDNGNCYLGFMPEKISEVEKVSLEQAGFWSTGRMITFQKRESERIDVSGFIMRNKKISTFSVTERRNATVNVAILSRAGKDLVTTIDPSFNWRSAAEYLLENGVETLVVQKFPPTGGASVPSRIFARINGSIVESEMPPSTPEKDK</sequence>
<name>A0AA45W7L6_9RHOB</name>
<dbReference type="EMBL" id="CP067140">
    <property type="protein sequence ID" value="WCR04744.1"/>
    <property type="molecule type" value="Genomic_DNA"/>
</dbReference>
<dbReference type="Proteomes" id="UP001215549">
    <property type="component" value="Chromosome"/>
</dbReference>
<proteinExistence type="predicted"/>
<accession>A0AA45W7L6</accession>
<reference evidence="1 3" key="1">
    <citation type="submission" date="2017-01" db="EMBL/GenBank/DDBJ databases">
        <authorList>
            <person name="Varghese N."/>
            <person name="Submissions S."/>
        </authorList>
    </citation>
    <scope>NUCLEOTIDE SEQUENCE [LARGE SCALE GENOMIC DNA]</scope>
    <source>
        <strain evidence="1 3">DSM 18447</strain>
    </source>
</reference>
<dbReference type="InterPro" id="IPR021254">
    <property type="entry name" value="DUF2806"/>
</dbReference>
<dbReference type="Proteomes" id="UP000186216">
    <property type="component" value="Unassembled WGS sequence"/>
</dbReference>
<evidence type="ECO:0000313" key="3">
    <source>
        <dbReference type="Proteomes" id="UP000186216"/>
    </source>
</evidence>
<dbReference type="RefSeq" id="WP_084203285.1">
    <property type="nucleotide sequence ID" value="NZ_CP067140.1"/>
</dbReference>
<dbReference type="EMBL" id="FTOU01000019">
    <property type="protein sequence ID" value="SIT10876.1"/>
    <property type="molecule type" value="Genomic_DNA"/>
</dbReference>
<keyword evidence="4" id="KW-1185">Reference proteome</keyword>
<evidence type="ECO:0000313" key="1">
    <source>
        <dbReference type="EMBL" id="SIT10876.1"/>
    </source>
</evidence>
<reference evidence="2 4" key="2">
    <citation type="submission" date="2021-01" db="EMBL/GenBank/DDBJ databases">
        <title>Biogeographic distribution of Paracoccus.</title>
        <authorList>
            <person name="Hollensteiner J."/>
            <person name="Leineberger J."/>
            <person name="Brinkhoff T."/>
            <person name="Daniel R."/>
        </authorList>
    </citation>
    <scope>NUCLEOTIDE SEQUENCE [LARGE SCALE GENOMIC DNA]</scope>
    <source>
        <strain evidence="2 4">DSM 18447</strain>
    </source>
</reference>
<evidence type="ECO:0000313" key="2">
    <source>
        <dbReference type="EMBL" id="WCR04744.1"/>
    </source>
</evidence>